<keyword evidence="3" id="KW-1185">Reference proteome</keyword>
<dbReference type="eggNOG" id="ENOG502TJUN">
    <property type="taxonomic scope" value="Eukaryota"/>
</dbReference>
<dbReference type="Pfam" id="PF03436">
    <property type="entry name" value="DUF281"/>
    <property type="match status" value="1"/>
</dbReference>
<proteinExistence type="predicted"/>
<dbReference type="Proteomes" id="UP000008068">
    <property type="component" value="Unassembled WGS sequence"/>
</dbReference>
<feature type="domain" description="DUF281" evidence="1">
    <location>
        <begin position="183"/>
        <end position="236"/>
    </location>
</feature>
<name>G0NH56_CAEBE</name>
<dbReference type="EMBL" id="GL379884">
    <property type="protein sequence ID" value="EGT60335.1"/>
    <property type="molecule type" value="Genomic_DNA"/>
</dbReference>
<gene>
    <name evidence="2" type="ORF">CAEBREN_03191</name>
</gene>
<evidence type="ECO:0000259" key="1">
    <source>
        <dbReference type="Pfam" id="PF03436"/>
    </source>
</evidence>
<dbReference type="InterPro" id="IPR005098">
    <property type="entry name" value="DUF281"/>
</dbReference>
<reference evidence="3" key="1">
    <citation type="submission" date="2011-07" db="EMBL/GenBank/DDBJ databases">
        <authorList>
            <consortium name="Caenorhabditis brenneri Sequencing and Analysis Consortium"/>
            <person name="Wilson R.K."/>
        </authorList>
    </citation>
    <scope>NUCLEOTIDE SEQUENCE [LARGE SCALE GENOMIC DNA]</scope>
    <source>
        <strain evidence="3">PB2801</strain>
    </source>
</reference>
<evidence type="ECO:0000313" key="3">
    <source>
        <dbReference type="Proteomes" id="UP000008068"/>
    </source>
</evidence>
<evidence type="ECO:0000313" key="2">
    <source>
        <dbReference type="EMBL" id="EGT60335.1"/>
    </source>
</evidence>
<dbReference type="HOGENOM" id="CLU_072666_0_0_1"/>
<sequence length="255" mass="28451">MKAVFYYFFFFLKSADSCLKVNYVEPPACACKSLALDSSNMQTEIGSVAFFQNVSAYPVKSPIISIDDCSGTVFCEGDYSLVVFDTDKVTIFDKYSADGFCDPFTQTWNVDKDGSGSLTTFKTLRGLCVDYSPPKTSPKPEVNCMSCPTYIEDFFNPDYSKKSDISFRIIYIHEDLIELPPENGCRRMKVECSSTDSCESIEIIAYSYSTPLTGIELETTLNSASSIIKCGDDGQYYFNDSVKNITNAECVFKNC</sequence>
<protein>
    <recommendedName>
        <fullName evidence="1">DUF281 domain-containing protein</fullName>
    </recommendedName>
</protein>
<dbReference type="InParanoid" id="G0NH56"/>
<organism evidence="3">
    <name type="scientific">Caenorhabditis brenneri</name>
    <name type="common">Nematode worm</name>
    <dbReference type="NCBI Taxonomy" id="135651"/>
    <lineage>
        <taxon>Eukaryota</taxon>
        <taxon>Metazoa</taxon>
        <taxon>Ecdysozoa</taxon>
        <taxon>Nematoda</taxon>
        <taxon>Chromadorea</taxon>
        <taxon>Rhabditida</taxon>
        <taxon>Rhabditina</taxon>
        <taxon>Rhabditomorpha</taxon>
        <taxon>Rhabditoidea</taxon>
        <taxon>Rhabditidae</taxon>
        <taxon>Peloderinae</taxon>
        <taxon>Caenorhabditis</taxon>
    </lineage>
</organism>
<dbReference type="AlphaFoldDB" id="G0NH56"/>
<accession>G0NH56</accession>
<dbReference type="FunCoup" id="G0NH56">
    <property type="interactions" value="226"/>
</dbReference>
<dbReference type="OrthoDB" id="5862187at2759"/>